<keyword evidence="4" id="KW-1185">Reference proteome</keyword>
<feature type="transmembrane region" description="Helical" evidence="2">
    <location>
        <begin position="196"/>
        <end position="216"/>
    </location>
</feature>
<dbReference type="AlphaFoldDB" id="A0A1D1W826"/>
<organism evidence="3 4">
    <name type="scientific">Ramazzottius varieornatus</name>
    <name type="common">Water bear</name>
    <name type="synonym">Tardigrade</name>
    <dbReference type="NCBI Taxonomy" id="947166"/>
    <lineage>
        <taxon>Eukaryota</taxon>
        <taxon>Metazoa</taxon>
        <taxon>Ecdysozoa</taxon>
        <taxon>Tardigrada</taxon>
        <taxon>Eutardigrada</taxon>
        <taxon>Parachela</taxon>
        <taxon>Hypsibioidea</taxon>
        <taxon>Ramazzottiidae</taxon>
        <taxon>Ramazzottius</taxon>
    </lineage>
</organism>
<feature type="region of interest" description="Disordered" evidence="1">
    <location>
        <begin position="232"/>
        <end position="255"/>
    </location>
</feature>
<reference evidence="3 4" key="1">
    <citation type="journal article" date="2016" name="Nat. Commun.">
        <title>Extremotolerant tardigrade genome and improved radiotolerance of human cultured cells by tardigrade-unique protein.</title>
        <authorList>
            <person name="Hashimoto T."/>
            <person name="Horikawa D.D."/>
            <person name="Saito Y."/>
            <person name="Kuwahara H."/>
            <person name="Kozuka-Hata H."/>
            <person name="Shin-I T."/>
            <person name="Minakuchi Y."/>
            <person name="Ohishi K."/>
            <person name="Motoyama A."/>
            <person name="Aizu T."/>
            <person name="Enomoto A."/>
            <person name="Kondo K."/>
            <person name="Tanaka S."/>
            <person name="Hara Y."/>
            <person name="Koshikawa S."/>
            <person name="Sagara H."/>
            <person name="Miura T."/>
            <person name="Yokobori S."/>
            <person name="Miyagawa K."/>
            <person name="Suzuki Y."/>
            <person name="Kubo T."/>
            <person name="Oyama M."/>
            <person name="Kohara Y."/>
            <person name="Fujiyama A."/>
            <person name="Arakawa K."/>
            <person name="Katayama T."/>
            <person name="Toyoda A."/>
            <person name="Kunieda T."/>
        </authorList>
    </citation>
    <scope>NUCLEOTIDE SEQUENCE [LARGE SCALE GENOMIC DNA]</scope>
    <source>
        <strain evidence="3 4">YOKOZUNA-1</strain>
    </source>
</reference>
<gene>
    <name evidence="3" type="primary">RvY_19047-1</name>
    <name evidence="3" type="synonym">RvY_19047.1</name>
    <name evidence="3" type="ORF">RvY_19047</name>
</gene>
<dbReference type="Proteomes" id="UP000186922">
    <property type="component" value="Unassembled WGS sequence"/>
</dbReference>
<accession>A0A1D1W826</accession>
<dbReference type="EMBL" id="BDGG01000023">
    <property type="protein sequence ID" value="GAV09525.1"/>
    <property type="molecule type" value="Genomic_DNA"/>
</dbReference>
<protein>
    <submittedName>
        <fullName evidence="3">Uncharacterized protein</fullName>
    </submittedName>
</protein>
<keyword evidence="2" id="KW-0812">Transmembrane</keyword>
<proteinExistence type="predicted"/>
<keyword evidence="2" id="KW-1133">Transmembrane helix</keyword>
<comment type="caution">
    <text evidence="3">The sequence shown here is derived from an EMBL/GenBank/DDBJ whole genome shotgun (WGS) entry which is preliminary data.</text>
</comment>
<feature type="transmembrane region" description="Helical" evidence="2">
    <location>
        <begin position="52"/>
        <end position="74"/>
    </location>
</feature>
<evidence type="ECO:0000313" key="4">
    <source>
        <dbReference type="Proteomes" id="UP000186922"/>
    </source>
</evidence>
<feature type="transmembrane region" description="Helical" evidence="2">
    <location>
        <begin position="89"/>
        <end position="117"/>
    </location>
</feature>
<evidence type="ECO:0000313" key="3">
    <source>
        <dbReference type="EMBL" id="GAV09525.1"/>
    </source>
</evidence>
<sequence length="255" mass="27936">MPAEYGFWVVKYRQVLNYVGWIMILLSLTVLSAEISICFLRPLINLSATDPAQVYTCIAPVLAFATGVLTVYTIRHATDGPRQFYRNSVLAVVLSVLSAILMIISFSLFVTAVLGYWATDEDAASTSDPSLISVGVNTNSTSIKEFVVNVLQSTTEIFVASDQPKVAALFGSKETMYGEDVLKHDRNVIYNIKSMALLSEFILILVLLSSAALHYANVKHVGAAVSNRRKYEPAPTQESSITHRMLVDSGPHGQL</sequence>
<keyword evidence="2" id="KW-0472">Membrane</keyword>
<evidence type="ECO:0000256" key="1">
    <source>
        <dbReference type="SAM" id="MobiDB-lite"/>
    </source>
</evidence>
<evidence type="ECO:0000256" key="2">
    <source>
        <dbReference type="SAM" id="Phobius"/>
    </source>
</evidence>
<feature type="transmembrane region" description="Helical" evidence="2">
    <location>
        <begin position="18"/>
        <end position="40"/>
    </location>
</feature>
<name>A0A1D1W826_RAMVA</name>